<dbReference type="PANTHER" id="PTHR45772:SF2">
    <property type="entry name" value="ABC TRANSPORTER ATP-BINDING PROTEIN"/>
    <property type="match status" value="1"/>
</dbReference>
<keyword evidence="3 5" id="KW-0067">ATP-binding</keyword>
<accession>A0A1U9V3M8</accession>
<evidence type="ECO:0000256" key="2">
    <source>
        <dbReference type="ARBA" id="ARBA00022741"/>
    </source>
</evidence>
<dbReference type="InterPro" id="IPR051120">
    <property type="entry name" value="ABC_AA/LPS_Transport"/>
</dbReference>
<keyword evidence="5" id="KW-0614">Plasmid</keyword>
<dbReference type="AlphaFoldDB" id="A0A1U9V3M8"/>
<reference evidence="6" key="1">
    <citation type="submission" date="2017-02" db="EMBL/GenBank/DDBJ databases">
        <title>Complete genome sequence of Cupriavidus necator strain NH9, a 3-chlorobenzoate degrader.</title>
        <authorList>
            <person name="Moriuchi R."/>
            <person name="Dohra H."/>
            <person name="Ogawa N."/>
        </authorList>
    </citation>
    <scope>NUCLEOTIDE SEQUENCE [LARGE SCALE GENOMIC DNA]</scope>
    <source>
        <strain evidence="6">NH9</strain>
        <plasmid evidence="6">penh91</plasmid>
    </source>
</reference>
<evidence type="ECO:0000313" key="6">
    <source>
        <dbReference type="Proteomes" id="UP000189627"/>
    </source>
</evidence>
<evidence type="ECO:0000259" key="4">
    <source>
        <dbReference type="Pfam" id="PF12399"/>
    </source>
</evidence>
<dbReference type="InterPro" id="IPR027417">
    <property type="entry name" value="P-loop_NTPase"/>
</dbReference>
<dbReference type="Gene3D" id="3.40.50.300">
    <property type="entry name" value="P-loop containing nucleotide triphosphate hydrolases"/>
    <property type="match status" value="1"/>
</dbReference>
<organism evidence="5 6">
    <name type="scientific">Cupriavidus necator</name>
    <name type="common">Alcaligenes eutrophus</name>
    <name type="synonym">Ralstonia eutropha</name>
    <dbReference type="NCBI Taxonomy" id="106590"/>
    <lineage>
        <taxon>Bacteria</taxon>
        <taxon>Pseudomonadati</taxon>
        <taxon>Pseudomonadota</taxon>
        <taxon>Betaproteobacteria</taxon>
        <taxon>Burkholderiales</taxon>
        <taxon>Burkholderiaceae</taxon>
        <taxon>Cupriavidus</taxon>
    </lineage>
</organism>
<dbReference type="GO" id="GO:0005886">
    <property type="term" value="C:plasma membrane"/>
    <property type="evidence" value="ECO:0007669"/>
    <property type="project" value="TreeGrafter"/>
</dbReference>
<gene>
    <name evidence="5" type="ORF">BJN34_37415</name>
</gene>
<proteinExistence type="predicted"/>
<dbReference type="GO" id="GO:0005524">
    <property type="term" value="F:ATP binding"/>
    <property type="evidence" value="ECO:0007669"/>
    <property type="project" value="UniProtKB-KW"/>
</dbReference>
<geneLocation type="plasmid" evidence="6">
    <name>penh91</name>
</geneLocation>
<protein>
    <submittedName>
        <fullName evidence="5">ABC transporter ATP-binding protein</fullName>
    </submittedName>
</protein>
<feature type="domain" description="Branched-chain amino acid ATP-binding cassette transporter C-terminal" evidence="4">
    <location>
        <begin position="49"/>
        <end position="74"/>
    </location>
</feature>
<dbReference type="KEGG" id="cuh:BJN34_37415"/>
<keyword evidence="1" id="KW-0813">Transport</keyword>
<evidence type="ECO:0000256" key="1">
    <source>
        <dbReference type="ARBA" id="ARBA00022448"/>
    </source>
</evidence>
<sequence>MEINRPEDSERMTHLIRDLKRDMAILLIEHDMKAVFALADRMSVLVYGKVLVSGSVDEVRGDPRVQSVYLGNEESSEVAA</sequence>
<evidence type="ECO:0000256" key="3">
    <source>
        <dbReference type="ARBA" id="ARBA00022840"/>
    </source>
</evidence>
<name>A0A1U9V3M8_CUPNE</name>
<dbReference type="Pfam" id="PF12399">
    <property type="entry name" value="BCA_ABC_TP_C"/>
    <property type="match status" value="1"/>
</dbReference>
<dbReference type="PANTHER" id="PTHR45772">
    <property type="entry name" value="CONSERVED COMPONENT OF ABC TRANSPORTER FOR NATURAL AMINO ACIDS-RELATED"/>
    <property type="match status" value="1"/>
</dbReference>
<evidence type="ECO:0000313" key="5">
    <source>
        <dbReference type="EMBL" id="AQV99556.1"/>
    </source>
</evidence>
<dbReference type="EMBL" id="CP017760">
    <property type="protein sequence ID" value="AQV99556.1"/>
    <property type="molecule type" value="Genomic_DNA"/>
</dbReference>
<dbReference type="Proteomes" id="UP000189627">
    <property type="component" value="Plasmid pENH91"/>
</dbReference>
<keyword evidence="2" id="KW-0547">Nucleotide-binding</keyword>
<dbReference type="InterPro" id="IPR032823">
    <property type="entry name" value="BCA_ABC_TP_C"/>
</dbReference>
<dbReference type="SUPFAM" id="SSF52540">
    <property type="entry name" value="P-loop containing nucleoside triphosphate hydrolases"/>
    <property type="match status" value="1"/>
</dbReference>